<feature type="non-terminal residue" evidence="2">
    <location>
        <position position="1"/>
    </location>
</feature>
<feature type="domain" description="UBC core" evidence="1">
    <location>
        <begin position="7"/>
        <end position="153"/>
    </location>
</feature>
<evidence type="ECO:0000259" key="1">
    <source>
        <dbReference type="PROSITE" id="PS50127"/>
    </source>
</evidence>
<sequence length="153" mass="17659">MAAPPSRTVQRIERELNDLQQSPLEFVNNLEIVDDNHYEWKGKMMGPPDTPYAGKTFEFKISYPQRTILYERPHTASFLALPHHRMNDSKQYPLKAPTFKFKTQIDHPNIHPDGTLSLGLLQGEWTARTSMRTILQGVYSLLVFPDHNTPITQ</sequence>
<dbReference type="EMBL" id="CAJNOK010013542">
    <property type="protein sequence ID" value="CAF1186400.1"/>
    <property type="molecule type" value="Genomic_DNA"/>
</dbReference>
<reference evidence="2" key="1">
    <citation type="submission" date="2021-02" db="EMBL/GenBank/DDBJ databases">
        <authorList>
            <person name="Nowell W R."/>
        </authorList>
    </citation>
    <scope>NUCLEOTIDE SEQUENCE</scope>
</reference>
<organism evidence="2 4">
    <name type="scientific">Didymodactylos carnosus</name>
    <dbReference type="NCBI Taxonomy" id="1234261"/>
    <lineage>
        <taxon>Eukaryota</taxon>
        <taxon>Metazoa</taxon>
        <taxon>Spiralia</taxon>
        <taxon>Gnathifera</taxon>
        <taxon>Rotifera</taxon>
        <taxon>Eurotatoria</taxon>
        <taxon>Bdelloidea</taxon>
        <taxon>Philodinida</taxon>
        <taxon>Philodinidae</taxon>
        <taxon>Didymodactylos</taxon>
    </lineage>
</organism>
<evidence type="ECO:0000313" key="3">
    <source>
        <dbReference type="EMBL" id="CAF3997598.1"/>
    </source>
</evidence>
<dbReference type="CDD" id="cd00195">
    <property type="entry name" value="UBCc_UEV"/>
    <property type="match status" value="1"/>
</dbReference>
<dbReference type="EMBL" id="CAJOBA010035071">
    <property type="protein sequence ID" value="CAF3997598.1"/>
    <property type="molecule type" value="Genomic_DNA"/>
</dbReference>
<dbReference type="SMART" id="SM00212">
    <property type="entry name" value="UBCc"/>
    <property type="match status" value="1"/>
</dbReference>
<dbReference type="Gene3D" id="3.10.110.10">
    <property type="entry name" value="Ubiquitin Conjugating Enzyme"/>
    <property type="match status" value="1"/>
</dbReference>
<name>A0A8S2EI03_9BILA</name>
<dbReference type="Pfam" id="PF00179">
    <property type="entry name" value="UQ_con"/>
    <property type="match status" value="2"/>
</dbReference>
<dbReference type="SUPFAM" id="SSF54495">
    <property type="entry name" value="UBC-like"/>
    <property type="match status" value="1"/>
</dbReference>
<dbReference type="InterPro" id="IPR050113">
    <property type="entry name" value="Ub_conjugating_enzyme"/>
</dbReference>
<dbReference type="PANTHER" id="PTHR24067">
    <property type="entry name" value="UBIQUITIN-CONJUGATING ENZYME E2"/>
    <property type="match status" value="1"/>
</dbReference>
<protein>
    <recommendedName>
        <fullName evidence="1">UBC core domain-containing protein</fullName>
    </recommendedName>
</protein>
<dbReference type="InterPro" id="IPR000608">
    <property type="entry name" value="UBC"/>
</dbReference>
<accession>A0A8S2EI03</accession>
<evidence type="ECO:0000313" key="2">
    <source>
        <dbReference type="EMBL" id="CAF1186400.1"/>
    </source>
</evidence>
<gene>
    <name evidence="2" type="ORF">OVA965_LOCUS23319</name>
    <name evidence="3" type="ORF">TMI583_LOCUS24038</name>
</gene>
<comment type="caution">
    <text evidence="2">The sequence shown here is derived from an EMBL/GenBank/DDBJ whole genome shotgun (WGS) entry which is preliminary data.</text>
</comment>
<dbReference type="PROSITE" id="PS50127">
    <property type="entry name" value="UBC_2"/>
    <property type="match status" value="1"/>
</dbReference>
<evidence type="ECO:0000313" key="4">
    <source>
        <dbReference type="Proteomes" id="UP000677228"/>
    </source>
</evidence>
<dbReference type="Proteomes" id="UP000682733">
    <property type="component" value="Unassembled WGS sequence"/>
</dbReference>
<dbReference type="InterPro" id="IPR016135">
    <property type="entry name" value="UBQ-conjugating_enzyme/RWD"/>
</dbReference>
<proteinExistence type="predicted"/>
<dbReference type="AlphaFoldDB" id="A0A8S2EI03"/>
<dbReference type="Proteomes" id="UP000677228">
    <property type="component" value="Unassembled WGS sequence"/>
</dbReference>